<dbReference type="PRINTS" id="PR00297">
    <property type="entry name" value="CHAPERONIN10"/>
</dbReference>
<dbReference type="AlphaFoldDB" id="D8RAQ5"/>
<dbReference type="InterPro" id="IPR037124">
    <property type="entry name" value="Chaperonin_GroES_sf"/>
</dbReference>
<dbReference type="OMA" id="NIVHSKW"/>
<evidence type="ECO:0000256" key="5">
    <source>
        <dbReference type="ARBA" id="ARBA00079398"/>
    </source>
</evidence>
<dbReference type="InterPro" id="IPR018369">
    <property type="entry name" value="Chaprnonin_Cpn10_CS"/>
</dbReference>
<dbReference type="KEGG" id="smo:SELMODRAFT_270691"/>
<dbReference type="Gramene" id="EFJ30667">
    <property type="protein sequence ID" value="EFJ30667"/>
    <property type="gene ID" value="SELMODRAFT_270691"/>
</dbReference>
<dbReference type="EMBL" id="GL377575">
    <property type="protein sequence ID" value="EFJ30667.1"/>
    <property type="molecule type" value="Genomic_DNA"/>
</dbReference>
<evidence type="ECO:0000256" key="2">
    <source>
        <dbReference type="ARBA" id="ARBA00023186"/>
    </source>
</evidence>
<keyword evidence="2 6" id="KW-0143">Chaperone</keyword>
<evidence type="ECO:0000256" key="4">
    <source>
        <dbReference type="ARBA" id="ARBA00073031"/>
    </source>
</evidence>
<keyword evidence="8" id="KW-1185">Reference proteome</keyword>
<dbReference type="Pfam" id="PF00166">
    <property type="entry name" value="Cpn10"/>
    <property type="match status" value="2"/>
</dbReference>
<comment type="similarity">
    <text evidence="1 6">Belongs to the GroES chaperonin family.</text>
</comment>
<dbReference type="SUPFAM" id="SSF50129">
    <property type="entry name" value="GroES-like"/>
    <property type="match status" value="2"/>
</dbReference>
<dbReference type="SMART" id="SM00883">
    <property type="entry name" value="Cpn10"/>
    <property type="match status" value="2"/>
</dbReference>
<dbReference type="FunCoup" id="D8RAQ5">
    <property type="interactions" value="1822"/>
</dbReference>
<dbReference type="CDD" id="cd00320">
    <property type="entry name" value="cpn10"/>
    <property type="match status" value="2"/>
</dbReference>
<dbReference type="InterPro" id="IPR011032">
    <property type="entry name" value="GroES-like_sf"/>
</dbReference>
<name>D8RAQ5_SELML</name>
<dbReference type="InParanoid" id="D8RAQ5"/>
<evidence type="ECO:0000313" key="8">
    <source>
        <dbReference type="Proteomes" id="UP000001514"/>
    </source>
</evidence>
<dbReference type="eggNOG" id="KOG1641">
    <property type="taxonomic scope" value="Eukaryota"/>
</dbReference>
<dbReference type="Gene3D" id="2.30.33.40">
    <property type="entry name" value="GroES chaperonin"/>
    <property type="match status" value="2"/>
</dbReference>
<dbReference type="Proteomes" id="UP000001514">
    <property type="component" value="Unassembled WGS sequence"/>
</dbReference>
<evidence type="ECO:0000313" key="7">
    <source>
        <dbReference type="EMBL" id="EFJ30667.1"/>
    </source>
</evidence>
<evidence type="ECO:0000256" key="1">
    <source>
        <dbReference type="ARBA" id="ARBA00006975"/>
    </source>
</evidence>
<dbReference type="PANTHER" id="PTHR10772:SF63">
    <property type="entry name" value="20 KDA CHAPERONIN, CHLOROPLASTIC"/>
    <property type="match status" value="1"/>
</dbReference>
<dbReference type="GO" id="GO:0005739">
    <property type="term" value="C:mitochondrion"/>
    <property type="evidence" value="ECO:0000318"/>
    <property type="project" value="GO_Central"/>
</dbReference>
<dbReference type="NCBIfam" id="NF001531">
    <property type="entry name" value="PRK00364.2-2"/>
    <property type="match status" value="2"/>
</dbReference>
<dbReference type="STRING" id="88036.D8RAQ5"/>
<dbReference type="GO" id="GO:0005524">
    <property type="term" value="F:ATP binding"/>
    <property type="evidence" value="ECO:0007669"/>
    <property type="project" value="InterPro"/>
</dbReference>
<dbReference type="GO" id="GO:0051082">
    <property type="term" value="F:unfolded protein binding"/>
    <property type="evidence" value="ECO:0000318"/>
    <property type="project" value="GO_Central"/>
</dbReference>
<dbReference type="OrthoDB" id="184876at2759"/>
<dbReference type="GO" id="GO:0044183">
    <property type="term" value="F:protein folding chaperone"/>
    <property type="evidence" value="ECO:0007669"/>
    <property type="project" value="InterPro"/>
</dbReference>
<dbReference type="HAMAP" id="MF_00580">
    <property type="entry name" value="CH10"/>
    <property type="match status" value="2"/>
</dbReference>
<dbReference type="PROSITE" id="PS00681">
    <property type="entry name" value="CHAPERONINS_CPN10"/>
    <property type="match status" value="1"/>
</dbReference>
<accession>D8RAQ5</accession>
<dbReference type="GO" id="GO:0046872">
    <property type="term" value="F:metal ion binding"/>
    <property type="evidence" value="ECO:0000318"/>
    <property type="project" value="GO_Central"/>
</dbReference>
<evidence type="ECO:0000256" key="3">
    <source>
        <dbReference type="ARBA" id="ARBA00031971"/>
    </source>
</evidence>
<reference evidence="7 8" key="1">
    <citation type="journal article" date="2011" name="Science">
        <title>The Selaginella genome identifies genetic changes associated with the evolution of vascular plants.</title>
        <authorList>
            <person name="Banks J.A."/>
            <person name="Nishiyama T."/>
            <person name="Hasebe M."/>
            <person name="Bowman J.L."/>
            <person name="Gribskov M."/>
            <person name="dePamphilis C."/>
            <person name="Albert V.A."/>
            <person name="Aono N."/>
            <person name="Aoyama T."/>
            <person name="Ambrose B.A."/>
            <person name="Ashton N.W."/>
            <person name="Axtell M.J."/>
            <person name="Barker E."/>
            <person name="Barker M.S."/>
            <person name="Bennetzen J.L."/>
            <person name="Bonawitz N.D."/>
            <person name="Chapple C."/>
            <person name="Cheng C."/>
            <person name="Correa L.G."/>
            <person name="Dacre M."/>
            <person name="DeBarry J."/>
            <person name="Dreyer I."/>
            <person name="Elias M."/>
            <person name="Engstrom E.M."/>
            <person name="Estelle M."/>
            <person name="Feng L."/>
            <person name="Finet C."/>
            <person name="Floyd S.K."/>
            <person name="Frommer W.B."/>
            <person name="Fujita T."/>
            <person name="Gramzow L."/>
            <person name="Gutensohn M."/>
            <person name="Harholt J."/>
            <person name="Hattori M."/>
            <person name="Heyl A."/>
            <person name="Hirai T."/>
            <person name="Hiwatashi Y."/>
            <person name="Ishikawa M."/>
            <person name="Iwata M."/>
            <person name="Karol K.G."/>
            <person name="Koehler B."/>
            <person name="Kolukisaoglu U."/>
            <person name="Kubo M."/>
            <person name="Kurata T."/>
            <person name="Lalonde S."/>
            <person name="Li K."/>
            <person name="Li Y."/>
            <person name="Litt A."/>
            <person name="Lyons E."/>
            <person name="Manning G."/>
            <person name="Maruyama T."/>
            <person name="Michael T.P."/>
            <person name="Mikami K."/>
            <person name="Miyazaki S."/>
            <person name="Morinaga S."/>
            <person name="Murata T."/>
            <person name="Mueller-Roeber B."/>
            <person name="Nelson D.R."/>
            <person name="Obara M."/>
            <person name="Oguri Y."/>
            <person name="Olmstead R.G."/>
            <person name="Onodera N."/>
            <person name="Petersen B.L."/>
            <person name="Pils B."/>
            <person name="Prigge M."/>
            <person name="Rensing S.A."/>
            <person name="Riano-Pachon D.M."/>
            <person name="Roberts A.W."/>
            <person name="Sato Y."/>
            <person name="Scheller H.V."/>
            <person name="Schulz B."/>
            <person name="Schulz C."/>
            <person name="Shakirov E.V."/>
            <person name="Shibagaki N."/>
            <person name="Shinohara N."/>
            <person name="Shippen D.E."/>
            <person name="Soerensen I."/>
            <person name="Sotooka R."/>
            <person name="Sugimoto N."/>
            <person name="Sugita M."/>
            <person name="Sumikawa N."/>
            <person name="Tanurdzic M."/>
            <person name="Theissen G."/>
            <person name="Ulvskov P."/>
            <person name="Wakazuki S."/>
            <person name="Weng J.K."/>
            <person name="Willats W.W."/>
            <person name="Wipf D."/>
            <person name="Wolf P.G."/>
            <person name="Yang L."/>
            <person name="Zimmer A.D."/>
            <person name="Zhu Q."/>
            <person name="Mitros T."/>
            <person name="Hellsten U."/>
            <person name="Loque D."/>
            <person name="Otillar R."/>
            <person name="Salamov A."/>
            <person name="Schmutz J."/>
            <person name="Shapiro H."/>
            <person name="Lindquist E."/>
            <person name="Lucas S."/>
            <person name="Rokhsar D."/>
            <person name="Grigoriev I.V."/>
        </authorList>
    </citation>
    <scope>NUCLEOTIDE SEQUENCE [LARGE SCALE GENOMIC DNA]</scope>
</reference>
<sequence>MAATVGSISCAGASLLLSSASGKYSSNQQACFRKLKGEFAALSLSIDSVAGSKSSAASRLSAGVARAAVTAPPTQYKTLKPLGDRVLVKIQASEEKSDGGIILPTTSQTKPQSGEVVEVGEGKKMGEKSVPPCVTVGNTIVYSKYAGTEIQFNGADHILLKEDDVIGLLSTEDIKDLKPVNDRVLIKVAEAEDKTAGGVLLTDSVKEKPVIGEVVAVGPGSYGEDGTRKPLEVSIGDNVLYSKYAGNEFKNKDNSQYVVMRVSDLLAILS</sequence>
<organism evidence="8">
    <name type="scientific">Selaginella moellendorffii</name>
    <name type="common">Spikemoss</name>
    <dbReference type="NCBI Taxonomy" id="88036"/>
    <lineage>
        <taxon>Eukaryota</taxon>
        <taxon>Viridiplantae</taxon>
        <taxon>Streptophyta</taxon>
        <taxon>Embryophyta</taxon>
        <taxon>Tracheophyta</taxon>
        <taxon>Lycopodiopsida</taxon>
        <taxon>Selaginellales</taxon>
        <taxon>Selaginellaceae</taxon>
        <taxon>Selaginella</taxon>
    </lineage>
</organism>
<dbReference type="GO" id="GO:0009507">
    <property type="term" value="C:chloroplast"/>
    <property type="evidence" value="ECO:0000318"/>
    <property type="project" value="GO_Central"/>
</dbReference>
<dbReference type="PANTHER" id="PTHR10772">
    <property type="entry name" value="10 KDA HEAT SHOCK PROTEIN"/>
    <property type="match status" value="1"/>
</dbReference>
<dbReference type="FunFam" id="2.30.33.40:FF:000001">
    <property type="entry name" value="10 kDa chaperonin"/>
    <property type="match status" value="2"/>
</dbReference>
<proteinExistence type="inferred from homology"/>
<gene>
    <name evidence="7" type="ORF">SELMODRAFT_270691</name>
</gene>
<dbReference type="GO" id="GO:0051087">
    <property type="term" value="F:protein-folding chaperone binding"/>
    <property type="evidence" value="ECO:0000318"/>
    <property type="project" value="GO_Central"/>
</dbReference>
<dbReference type="InterPro" id="IPR020818">
    <property type="entry name" value="Chaperonin_GroES"/>
</dbReference>
<dbReference type="HOGENOM" id="CLU_073980_0_0_1"/>
<evidence type="ECO:0000256" key="6">
    <source>
        <dbReference type="RuleBase" id="RU003479"/>
    </source>
</evidence>
<protein>
    <recommendedName>
        <fullName evidence="4">20 kDa chaperonin, chloroplastic</fullName>
    </recommendedName>
    <alternativeName>
        <fullName evidence="3">Chaperonin 10</fullName>
    </alternativeName>
    <alternativeName>
        <fullName evidence="5">Protein Cpn21</fullName>
    </alternativeName>
</protein>